<keyword evidence="2" id="KW-1185">Reference proteome</keyword>
<organism evidence="1 2">
    <name type="scientific">Gynuella sunshinyii YC6258</name>
    <dbReference type="NCBI Taxonomy" id="1445510"/>
    <lineage>
        <taxon>Bacteria</taxon>
        <taxon>Pseudomonadati</taxon>
        <taxon>Pseudomonadota</taxon>
        <taxon>Gammaproteobacteria</taxon>
        <taxon>Oceanospirillales</taxon>
        <taxon>Saccharospirillaceae</taxon>
        <taxon>Gynuella</taxon>
    </lineage>
</organism>
<protein>
    <submittedName>
        <fullName evidence="1">Uncharacterized protein</fullName>
    </submittedName>
</protein>
<reference evidence="1 2" key="1">
    <citation type="submission" date="2014-01" db="EMBL/GenBank/DDBJ databases">
        <title>Full genme sequencing of cellulolytic bacterium Gynuella sunshinyii YC6258T gen. nov., sp. nov.</title>
        <authorList>
            <person name="Khan H."/>
            <person name="Chung E.J."/>
            <person name="Chung Y.R."/>
        </authorList>
    </citation>
    <scope>NUCLEOTIDE SEQUENCE [LARGE SCALE GENOMIC DNA]</scope>
    <source>
        <strain evidence="1 2">YC6258</strain>
    </source>
</reference>
<dbReference type="Proteomes" id="UP000032266">
    <property type="component" value="Chromosome"/>
</dbReference>
<proteinExistence type="predicted"/>
<sequence>MSVVQADTAIRSEQLNTIQVLSPPNEADSKFKTTATELCGCCCLTLKALRTPQAGFGWRQP</sequence>
<gene>
    <name evidence="1" type="ORF">YC6258_01926</name>
</gene>
<dbReference type="EMBL" id="CP007142">
    <property type="protein sequence ID" value="AJQ93970.1"/>
    <property type="molecule type" value="Genomic_DNA"/>
</dbReference>
<dbReference type="AlphaFoldDB" id="A0A0C5V358"/>
<evidence type="ECO:0000313" key="1">
    <source>
        <dbReference type="EMBL" id="AJQ93970.1"/>
    </source>
</evidence>
<dbReference type="HOGENOM" id="CLU_2916070_0_0_6"/>
<dbReference type="STRING" id="1445510.YC6258_01926"/>
<evidence type="ECO:0000313" key="2">
    <source>
        <dbReference type="Proteomes" id="UP000032266"/>
    </source>
</evidence>
<dbReference type="KEGG" id="gsn:YC6258_01926"/>
<accession>A0A0C5V358</accession>
<name>A0A0C5V358_9GAMM</name>